<dbReference type="STRING" id="1117647.M5M_02650"/>
<evidence type="ECO:0000313" key="1">
    <source>
        <dbReference type="EMBL" id="AFU97747.1"/>
    </source>
</evidence>
<dbReference type="Gene3D" id="3.40.50.11660">
    <property type="entry name" value="Glycosyl transferase family 10, C-terminal domain"/>
    <property type="match status" value="1"/>
</dbReference>
<keyword evidence="2" id="KW-1185">Reference proteome</keyword>
<gene>
    <name evidence="1" type="ordered locus">M5M_02650</name>
</gene>
<dbReference type="RefSeq" id="WP_015045920.1">
    <property type="nucleotide sequence ID" value="NC_018868.3"/>
</dbReference>
<dbReference type="Proteomes" id="UP000000466">
    <property type="component" value="Chromosome"/>
</dbReference>
<protein>
    <submittedName>
        <fullName evidence="1">Uncharacterized protein</fullName>
    </submittedName>
</protein>
<dbReference type="SUPFAM" id="SSF53756">
    <property type="entry name" value="UDP-Glycosyltransferase/glycogen phosphorylase"/>
    <property type="match status" value="1"/>
</dbReference>
<dbReference type="AlphaFoldDB" id="K4KV01"/>
<sequence length="341" mass="39508">MKKVYLIGKHSVRTPFFYKCYLPHFANYGYEVVSNASSVDYLVLGFKTDFYSCADKISQVLDDNPNAKIVVLSEEPLWDSLWSDGFSSSTWNITISGKEFHYYNINHFTSDAFEYINIPYFITTEDKYFLQYCMAFRRNAALKEREIIESWSRATSVFASIAEKRLDDKYNKSFPELNCFAQSVYRSKLSEKLFNRSGFFIQGKGWHSDLPRQKLHDWHADKLQKLTGNVRYVSAIENTAAPFYCTEKLFDAYAVLGVPVVTEKQFELSLVDISRDSMLITSGVDVDTDISRINRKVEDSVSALSYKNQIEKYSDYFSKVENLHVARDYFAKRFSSAISEL</sequence>
<dbReference type="HOGENOM" id="CLU_813535_0_0_6"/>
<dbReference type="EMBL" id="CP003746">
    <property type="protein sequence ID" value="AFU97747.1"/>
    <property type="molecule type" value="Genomic_DNA"/>
</dbReference>
<organism evidence="1 2">
    <name type="scientific">Simiduia agarivorans (strain DSM 21679 / JCM 13881 / BCRC 17597 / SA1)</name>
    <dbReference type="NCBI Taxonomy" id="1117647"/>
    <lineage>
        <taxon>Bacteria</taxon>
        <taxon>Pseudomonadati</taxon>
        <taxon>Pseudomonadota</taxon>
        <taxon>Gammaproteobacteria</taxon>
        <taxon>Cellvibrionales</taxon>
        <taxon>Cellvibrionaceae</taxon>
        <taxon>Simiduia</taxon>
    </lineage>
</organism>
<name>K4KV01_SIMAS</name>
<dbReference type="KEGG" id="saga:M5M_02650"/>
<dbReference type="eggNOG" id="COG0463">
    <property type="taxonomic scope" value="Bacteria"/>
</dbReference>
<dbReference type="OrthoDB" id="5291101at2"/>
<evidence type="ECO:0000313" key="2">
    <source>
        <dbReference type="Proteomes" id="UP000000466"/>
    </source>
</evidence>
<reference evidence="1 2" key="1">
    <citation type="journal article" date="2013" name="Genome Announc.">
        <title>Complete genome sequence of Simiduia agarivorans SA1(T), a marine bacterium able to degrade a variety of polysaccharides.</title>
        <authorList>
            <person name="Lin S.Y."/>
            <person name="Shieh W.Y."/>
            <person name="Chen J.S."/>
            <person name="Tang S.L."/>
        </authorList>
    </citation>
    <scope>NUCLEOTIDE SEQUENCE [LARGE SCALE GENOMIC DNA]</scope>
    <source>
        <strain evidence="2">DSM 21679 / JCM 13881 / BCRC 17597 / SA1</strain>
    </source>
</reference>
<proteinExistence type="predicted"/>
<dbReference type="InterPro" id="IPR038577">
    <property type="entry name" value="GT10-like_C_sf"/>
</dbReference>
<accession>K4KV01</accession>